<accession>A0A6H5GEB6</accession>
<dbReference type="GO" id="GO:0006633">
    <property type="term" value="P:fatty acid biosynthetic process"/>
    <property type="evidence" value="ECO:0007669"/>
    <property type="project" value="UniProtKB-KW"/>
</dbReference>
<dbReference type="AlphaFoldDB" id="A0A6H5GEB6"/>
<organism evidence="14 15">
    <name type="scientific">Nesidiocoris tenuis</name>
    <dbReference type="NCBI Taxonomy" id="355587"/>
    <lineage>
        <taxon>Eukaryota</taxon>
        <taxon>Metazoa</taxon>
        <taxon>Ecdysozoa</taxon>
        <taxon>Arthropoda</taxon>
        <taxon>Hexapoda</taxon>
        <taxon>Insecta</taxon>
        <taxon>Pterygota</taxon>
        <taxon>Neoptera</taxon>
        <taxon>Paraneoptera</taxon>
        <taxon>Hemiptera</taxon>
        <taxon>Heteroptera</taxon>
        <taxon>Panheteroptera</taxon>
        <taxon>Cimicomorpha</taxon>
        <taxon>Miridae</taxon>
        <taxon>Dicyphina</taxon>
        <taxon>Nesidiocoris</taxon>
    </lineage>
</organism>
<keyword evidence="8" id="KW-0560">Oxidoreductase</keyword>
<feature type="region of interest" description="Disordered" evidence="12">
    <location>
        <begin position="822"/>
        <end position="860"/>
    </location>
</feature>
<evidence type="ECO:0000256" key="10">
    <source>
        <dbReference type="ARBA" id="ARBA00023160"/>
    </source>
</evidence>
<dbReference type="InterPro" id="IPR036736">
    <property type="entry name" value="ACP-like_sf"/>
</dbReference>
<feature type="compositionally biased region" description="Acidic residues" evidence="12">
    <location>
        <begin position="702"/>
        <end position="716"/>
    </location>
</feature>
<evidence type="ECO:0000256" key="11">
    <source>
        <dbReference type="ARBA" id="ARBA00023268"/>
    </source>
</evidence>
<dbReference type="GO" id="GO:0016297">
    <property type="term" value="F:fatty acyl-[ACP] hydrolase activity"/>
    <property type="evidence" value="ECO:0007669"/>
    <property type="project" value="UniProtKB-EC"/>
</dbReference>
<keyword evidence="3" id="KW-0444">Lipid biosynthesis</keyword>
<evidence type="ECO:0000256" key="6">
    <source>
        <dbReference type="ARBA" id="ARBA00022832"/>
    </source>
</evidence>
<evidence type="ECO:0000256" key="5">
    <source>
        <dbReference type="ARBA" id="ARBA00022679"/>
    </source>
</evidence>
<feature type="compositionally biased region" description="Low complexity" evidence="12">
    <location>
        <begin position="762"/>
        <end position="784"/>
    </location>
</feature>
<dbReference type="Pfam" id="PF00107">
    <property type="entry name" value="ADH_zinc_N"/>
    <property type="match status" value="1"/>
</dbReference>
<dbReference type="FunFam" id="3.40.50.720:FF:000209">
    <property type="entry name" value="Polyketide synthase Pks12"/>
    <property type="match status" value="1"/>
</dbReference>
<keyword evidence="9" id="KW-0443">Lipid metabolism</keyword>
<dbReference type="InterPro" id="IPR020806">
    <property type="entry name" value="PKS_PP-bd"/>
</dbReference>
<feature type="region of interest" description="Disordered" evidence="12">
    <location>
        <begin position="759"/>
        <end position="809"/>
    </location>
</feature>
<dbReference type="Gene3D" id="3.40.50.1820">
    <property type="entry name" value="alpha/beta hydrolase"/>
    <property type="match status" value="1"/>
</dbReference>
<protein>
    <recommendedName>
        <fullName evidence="1">oleoyl-[acyl-carrier-protein] hydrolase</fullName>
        <ecNumber evidence="1">3.1.2.14</ecNumber>
    </recommendedName>
</protein>
<dbReference type="InterPro" id="IPR057326">
    <property type="entry name" value="KR_dom"/>
</dbReference>
<keyword evidence="11" id="KW-0511">Multifunctional enzyme</keyword>
<dbReference type="CDD" id="cd05195">
    <property type="entry name" value="enoyl_red"/>
    <property type="match status" value="1"/>
</dbReference>
<dbReference type="PANTHER" id="PTHR43775">
    <property type="entry name" value="FATTY ACID SYNTHASE"/>
    <property type="match status" value="1"/>
</dbReference>
<name>A0A6H5GEB6_9HEMI</name>
<gene>
    <name evidence="14" type="ORF">NTEN_LOCUS7057</name>
</gene>
<dbReference type="EMBL" id="CADCXU010010461">
    <property type="protein sequence ID" value="CAB0001270.1"/>
    <property type="molecule type" value="Genomic_DNA"/>
</dbReference>
<evidence type="ECO:0000259" key="13">
    <source>
        <dbReference type="PROSITE" id="PS50075"/>
    </source>
</evidence>
<dbReference type="InterPro" id="IPR013149">
    <property type="entry name" value="ADH-like_C"/>
</dbReference>
<dbReference type="EC" id="3.1.2.14" evidence="1"/>
<evidence type="ECO:0000256" key="7">
    <source>
        <dbReference type="ARBA" id="ARBA00022857"/>
    </source>
</evidence>
<keyword evidence="15" id="KW-1185">Reference proteome</keyword>
<evidence type="ECO:0000256" key="9">
    <source>
        <dbReference type="ARBA" id="ARBA00023098"/>
    </source>
</evidence>
<feature type="compositionally biased region" description="Basic residues" evidence="12">
    <location>
        <begin position="785"/>
        <end position="809"/>
    </location>
</feature>
<dbReference type="OrthoDB" id="329835at2759"/>
<dbReference type="Pfam" id="PF00975">
    <property type="entry name" value="Thioesterase"/>
    <property type="match status" value="1"/>
</dbReference>
<evidence type="ECO:0000256" key="1">
    <source>
        <dbReference type="ARBA" id="ARBA00012480"/>
    </source>
</evidence>
<dbReference type="PANTHER" id="PTHR43775:SF7">
    <property type="entry name" value="FATTY ACID SYNTHASE"/>
    <property type="match status" value="1"/>
</dbReference>
<evidence type="ECO:0000256" key="2">
    <source>
        <dbReference type="ARBA" id="ARBA00022450"/>
    </source>
</evidence>
<keyword evidence="10" id="KW-0275">Fatty acid biosynthesis</keyword>
<keyword evidence="4" id="KW-0597">Phosphoprotein</keyword>
<evidence type="ECO:0000256" key="3">
    <source>
        <dbReference type="ARBA" id="ARBA00022516"/>
    </source>
</evidence>
<dbReference type="PROSITE" id="PS50075">
    <property type="entry name" value="CARRIER"/>
    <property type="match status" value="1"/>
</dbReference>
<dbReference type="Pfam" id="PF08659">
    <property type="entry name" value="KR"/>
    <property type="match status" value="1"/>
</dbReference>
<evidence type="ECO:0000256" key="8">
    <source>
        <dbReference type="ARBA" id="ARBA00023002"/>
    </source>
</evidence>
<dbReference type="InterPro" id="IPR029058">
    <property type="entry name" value="AB_hydrolase_fold"/>
</dbReference>
<evidence type="ECO:0000313" key="14">
    <source>
        <dbReference type="EMBL" id="CAB0001270.1"/>
    </source>
</evidence>
<evidence type="ECO:0000256" key="12">
    <source>
        <dbReference type="SAM" id="MobiDB-lite"/>
    </source>
</evidence>
<dbReference type="InterPro" id="IPR013968">
    <property type="entry name" value="PKS_KR"/>
</dbReference>
<dbReference type="Proteomes" id="UP000479000">
    <property type="component" value="Unassembled WGS sequence"/>
</dbReference>
<dbReference type="GO" id="GO:0031177">
    <property type="term" value="F:phosphopantetheine binding"/>
    <property type="evidence" value="ECO:0007669"/>
    <property type="project" value="InterPro"/>
</dbReference>
<dbReference type="SUPFAM" id="SSF47336">
    <property type="entry name" value="ACP-like"/>
    <property type="match status" value="1"/>
</dbReference>
<keyword evidence="5" id="KW-0808">Transferase</keyword>
<feature type="domain" description="Carrier" evidence="13">
    <location>
        <begin position="268"/>
        <end position="349"/>
    </location>
</feature>
<dbReference type="Gene3D" id="3.40.50.720">
    <property type="entry name" value="NAD(P)-binding Rossmann-like Domain"/>
    <property type="match status" value="1"/>
</dbReference>
<dbReference type="GO" id="GO:0004312">
    <property type="term" value="F:fatty acid synthase activity"/>
    <property type="evidence" value="ECO:0007669"/>
    <property type="project" value="TreeGrafter"/>
</dbReference>
<keyword evidence="2" id="KW-0596">Phosphopantetheine</keyword>
<feature type="region of interest" description="Disordered" evidence="12">
    <location>
        <begin position="343"/>
        <end position="369"/>
    </location>
</feature>
<dbReference type="SUPFAM" id="SSF51735">
    <property type="entry name" value="NAD(P)-binding Rossmann-fold domains"/>
    <property type="match status" value="2"/>
</dbReference>
<keyword evidence="7" id="KW-0521">NADP</keyword>
<evidence type="ECO:0000313" key="15">
    <source>
        <dbReference type="Proteomes" id="UP000479000"/>
    </source>
</evidence>
<keyword evidence="6" id="KW-0276">Fatty acid metabolism</keyword>
<dbReference type="InterPro" id="IPR009081">
    <property type="entry name" value="PP-bd_ACP"/>
</dbReference>
<feature type="compositionally biased region" description="Low complexity" evidence="12">
    <location>
        <begin position="343"/>
        <end position="358"/>
    </location>
</feature>
<dbReference type="Pfam" id="PF00550">
    <property type="entry name" value="PP-binding"/>
    <property type="match status" value="1"/>
</dbReference>
<dbReference type="SUPFAM" id="SSF53474">
    <property type="entry name" value="alpha/beta-Hydrolases"/>
    <property type="match status" value="1"/>
</dbReference>
<dbReference type="InterPro" id="IPR036291">
    <property type="entry name" value="NAD(P)-bd_dom_sf"/>
</dbReference>
<dbReference type="GO" id="GO:0016491">
    <property type="term" value="F:oxidoreductase activity"/>
    <property type="evidence" value="ECO:0007669"/>
    <property type="project" value="UniProtKB-KW"/>
</dbReference>
<proteinExistence type="predicted"/>
<dbReference type="InterPro" id="IPR020843">
    <property type="entry name" value="ER"/>
</dbReference>
<dbReference type="InterPro" id="IPR050091">
    <property type="entry name" value="PKS_NRPS_Biosynth_Enz"/>
</dbReference>
<dbReference type="SMART" id="SM00822">
    <property type="entry name" value="PKS_KR"/>
    <property type="match status" value="1"/>
</dbReference>
<dbReference type="SMART" id="SM00829">
    <property type="entry name" value="PKS_ER"/>
    <property type="match status" value="1"/>
</dbReference>
<dbReference type="InterPro" id="IPR001031">
    <property type="entry name" value="Thioesterase"/>
</dbReference>
<dbReference type="Gene3D" id="3.90.180.10">
    <property type="entry name" value="Medium-chain alcohol dehydrogenases, catalytic domain"/>
    <property type="match status" value="1"/>
</dbReference>
<feature type="compositionally biased region" description="Basic residues" evidence="12">
    <location>
        <begin position="727"/>
        <end position="739"/>
    </location>
</feature>
<sequence>MKKGDSLLVHAGTGGVGQASINIALSMGVEVFTTVGSPAKKEFLLKNFPGLKAENIGNSRDTTFEQMIMERTNGRGVDLVLNSLADDKLMASVRCVAEHGKFLEIGKLDLSNNTSLGMAFFLKNVSFHGILLDALFNLGSDSADKMEVVKLLSKGIESGAVRPLPLTSFHQSQIEQAFSLRISLAPEVYVDKIAGVFMVPSFSFQVLRDKVMENLTEDDFAVVCKAKVDSTIALDKATRSAAAELDYFVVFSSVSCGRGNVGQANYGMANSAMERICEARHADGLPGIKDTTNVANSATLADLGMDSLMGAEIKQTLERNFDVVMSAAEIRVLSFSTLREMSGSASSGGPATTAASPAKSENKSSVNGVESSLAKFQGDSLMPKQKVVKMASGNPKAIRPPIFLVHAIEGTVNSLEGIAKTLDGSETIYGLQCTFEVPLESITSVAADYVKEIRKIQKSGPYRLVGYSFGACVAFEMGVQLEEDGQAVSLVLLDGSPAYVASHTGNYKDKRNKTAGDSDALAYFMTLFTPIDYTKVICTMDKLKSDGIESPITFCDPSSQNFDRESSAQFSYGFFQLTLSFPTSQAVARKTPNMRQTWRKQESKLTAEYAISTIEEPLEIAQMTFPFGQLRSKRGTDLKRAEEIPKARYNNKCQSSSETRDRHVAASDSLRMRFQINPTSFHGPANGGKNIFASDNRRRTEEDEYEVEEEEEEEDDVRTRRMTTNTRTRRRRTMMRRRTRNTRRRTMMMRRRTMMRRETGTRRGTTNTTTNTRRRGTTNTATNTGRRRTMNTRRTTNTRRRTTTNRRRSTNTRTIMRMRRRTANARTRLRRRTSKTRTRRMTKNMRRRRRRKKTRRRTTRTCWRRRTTTPTTLTRMRRRTRRRWRTTTTNTSTRMRMRRRRRRKIRMRIRILKRMMRK</sequence>
<evidence type="ECO:0000256" key="4">
    <source>
        <dbReference type="ARBA" id="ARBA00022553"/>
    </source>
</evidence>
<feature type="region of interest" description="Disordered" evidence="12">
    <location>
        <begin position="678"/>
        <end position="739"/>
    </location>
</feature>
<reference evidence="14 15" key="1">
    <citation type="submission" date="2020-02" db="EMBL/GenBank/DDBJ databases">
        <authorList>
            <person name="Ferguson B K."/>
        </authorList>
    </citation>
    <scope>NUCLEOTIDE SEQUENCE [LARGE SCALE GENOMIC DNA]</scope>
</reference>
<dbReference type="SMART" id="SM00823">
    <property type="entry name" value="PKS_PP"/>
    <property type="match status" value="1"/>
</dbReference>